<dbReference type="OrthoDB" id="5832750at2759"/>
<gene>
    <name evidence="1" type="primary">WBGene00284015</name>
</gene>
<reference evidence="1" key="2">
    <citation type="submission" date="2022-06" db="UniProtKB">
        <authorList>
            <consortium name="EnsemblMetazoa"/>
        </authorList>
    </citation>
    <scope>IDENTIFICATION</scope>
    <source>
        <strain evidence="1">PS312</strain>
    </source>
</reference>
<accession>A0A8R1V3H9</accession>
<name>A0A2A6CMZ1_PRIPA</name>
<keyword evidence="2" id="KW-1185">Reference proteome</keyword>
<protein>
    <submittedName>
        <fullName evidence="1">Uncharacterized protein</fullName>
    </submittedName>
</protein>
<evidence type="ECO:0000313" key="2">
    <source>
        <dbReference type="Proteomes" id="UP000005239"/>
    </source>
</evidence>
<dbReference type="AlphaFoldDB" id="A0A2A6CMZ1"/>
<dbReference type="EnsemblMetazoa" id="PPA45646.1">
    <property type="protein sequence ID" value="PPA45646.1"/>
    <property type="gene ID" value="WBGene00284015"/>
</dbReference>
<organism evidence="1 2">
    <name type="scientific">Pristionchus pacificus</name>
    <name type="common">Parasitic nematode worm</name>
    <dbReference type="NCBI Taxonomy" id="54126"/>
    <lineage>
        <taxon>Eukaryota</taxon>
        <taxon>Metazoa</taxon>
        <taxon>Ecdysozoa</taxon>
        <taxon>Nematoda</taxon>
        <taxon>Chromadorea</taxon>
        <taxon>Rhabditida</taxon>
        <taxon>Rhabditina</taxon>
        <taxon>Diplogasteromorpha</taxon>
        <taxon>Diplogasteroidea</taxon>
        <taxon>Neodiplogasteridae</taxon>
        <taxon>Pristionchus</taxon>
    </lineage>
</organism>
<dbReference type="Proteomes" id="UP000005239">
    <property type="component" value="Unassembled WGS sequence"/>
</dbReference>
<sequence length="62" mass="6342">MVTDSVVFRSRVDNCGYCNTNGTQTAAGGGSTLTDCVDANANCASWVASSNFCARSDISPDG</sequence>
<accession>A0A2A6CMZ1</accession>
<proteinExistence type="predicted"/>
<reference evidence="2" key="1">
    <citation type="journal article" date="2008" name="Nat. Genet.">
        <title>The Pristionchus pacificus genome provides a unique perspective on nematode lifestyle and parasitism.</title>
        <authorList>
            <person name="Dieterich C."/>
            <person name="Clifton S.W."/>
            <person name="Schuster L.N."/>
            <person name="Chinwalla A."/>
            <person name="Delehaunty K."/>
            <person name="Dinkelacker I."/>
            <person name="Fulton L."/>
            <person name="Fulton R."/>
            <person name="Godfrey J."/>
            <person name="Minx P."/>
            <person name="Mitreva M."/>
            <person name="Roeseler W."/>
            <person name="Tian H."/>
            <person name="Witte H."/>
            <person name="Yang S.P."/>
            <person name="Wilson R.K."/>
            <person name="Sommer R.J."/>
        </authorList>
    </citation>
    <scope>NUCLEOTIDE SEQUENCE [LARGE SCALE GENOMIC DNA]</scope>
    <source>
        <strain evidence="2">PS312</strain>
    </source>
</reference>
<evidence type="ECO:0000313" key="1">
    <source>
        <dbReference type="EnsemblMetazoa" id="PPA45646.1"/>
    </source>
</evidence>